<dbReference type="SUPFAM" id="SSF49899">
    <property type="entry name" value="Concanavalin A-like lectins/glucanases"/>
    <property type="match status" value="1"/>
</dbReference>
<accession>A0AA39V4F2</accession>
<keyword evidence="2" id="KW-0624">Polysaccharide degradation</keyword>
<feature type="signal peptide" evidence="3">
    <location>
        <begin position="1"/>
        <end position="19"/>
    </location>
</feature>
<dbReference type="PANTHER" id="PTHR34002:SF9">
    <property type="entry name" value="XYLOGLUCAN-SPECIFIC ENDO-BETA-1,4-GLUCANASE A"/>
    <property type="match status" value="1"/>
</dbReference>
<dbReference type="InterPro" id="IPR002594">
    <property type="entry name" value="GH12"/>
</dbReference>
<organism evidence="4 5">
    <name type="scientific">Cladonia borealis</name>
    <dbReference type="NCBI Taxonomy" id="184061"/>
    <lineage>
        <taxon>Eukaryota</taxon>
        <taxon>Fungi</taxon>
        <taxon>Dikarya</taxon>
        <taxon>Ascomycota</taxon>
        <taxon>Pezizomycotina</taxon>
        <taxon>Lecanoromycetes</taxon>
        <taxon>OSLEUM clade</taxon>
        <taxon>Lecanoromycetidae</taxon>
        <taxon>Lecanorales</taxon>
        <taxon>Lecanorineae</taxon>
        <taxon>Cladoniaceae</taxon>
        <taxon>Cladonia</taxon>
    </lineage>
</organism>
<evidence type="ECO:0000313" key="5">
    <source>
        <dbReference type="Proteomes" id="UP001166286"/>
    </source>
</evidence>
<comment type="caution">
    <text evidence="4">The sequence shown here is derived from an EMBL/GenBank/DDBJ whole genome shotgun (WGS) entry which is preliminary data.</text>
</comment>
<dbReference type="PANTHER" id="PTHR34002">
    <property type="entry name" value="BLR1656 PROTEIN"/>
    <property type="match status" value="1"/>
</dbReference>
<evidence type="ECO:0000256" key="3">
    <source>
        <dbReference type="SAM" id="SignalP"/>
    </source>
</evidence>
<sequence>MHPYLYILSLLATISPSLAAPSKALEPRGASQCGQYSSISTGTFTISANEWGASEGSGSQCSQINSLSGSSLGWQTTWTWANNPNNVKSYTNVESSTTSCKQLSAYKTIPTTWSWSYSGSALRANVAYDTFVGTSCTSAQAYEVMVWLGVYGGVSPLSNNGYPPTPTATPTIGNYVFDLIVGTNGATTVYSFVAQTNITSYSGDLLAFFKYLETNEKMPSADYLQIIQAGSEVFTGSGADLLTSGYTVSSS</sequence>
<reference evidence="4" key="1">
    <citation type="submission" date="2023-03" db="EMBL/GenBank/DDBJ databases">
        <title>Complete genome of Cladonia borealis.</title>
        <authorList>
            <person name="Park H."/>
        </authorList>
    </citation>
    <scope>NUCLEOTIDE SEQUENCE</scope>
    <source>
        <strain evidence="4">ANT050790</strain>
    </source>
</reference>
<gene>
    <name evidence="4" type="ORF">JMJ35_006751</name>
</gene>
<keyword evidence="2" id="KW-0378">Hydrolase</keyword>
<comment type="similarity">
    <text evidence="1 2">Belongs to the glycosyl hydrolase 12 (cellulase H) family.</text>
</comment>
<dbReference type="Gene3D" id="2.60.120.180">
    <property type="match status" value="1"/>
</dbReference>
<feature type="chain" id="PRO_5041291161" evidence="3">
    <location>
        <begin position="20"/>
        <end position="251"/>
    </location>
</feature>
<dbReference type="InterPro" id="IPR013319">
    <property type="entry name" value="GH11/12"/>
</dbReference>
<dbReference type="InterPro" id="IPR013320">
    <property type="entry name" value="ConA-like_dom_sf"/>
</dbReference>
<keyword evidence="2" id="KW-0326">Glycosidase</keyword>
<keyword evidence="2" id="KW-0119">Carbohydrate metabolism</keyword>
<dbReference type="AlphaFoldDB" id="A0AA39V4F2"/>
<protein>
    <submittedName>
        <fullName evidence="4">Uncharacterized protein</fullName>
    </submittedName>
</protein>
<name>A0AA39V4F2_9LECA</name>
<keyword evidence="3" id="KW-0732">Signal</keyword>
<keyword evidence="5" id="KW-1185">Reference proteome</keyword>
<dbReference type="GO" id="GO:0008810">
    <property type="term" value="F:cellulase activity"/>
    <property type="evidence" value="ECO:0007669"/>
    <property type="project" value="InterPro"/>
</dbReference>
<evidence type="ECO:0000256" key="1">
    <source>
        <dbReference type="ARBA" id="ARBA00005519"/>
    </source>
</evidence>
<dbReference type="Pfam" id="PF01670">
    <property type="entry name" value="Glyco_hydro_12"/>
    <property type="match status" value="1"/>
</dbReference>
<dbReference type="Proteomes" id="UP001166286">
    <property type="component" value="Unassembled WGS sequence"/>
</dbReference>
<proteinExistence type="inferred from homology"/>
<dbReference type="GO" id="GO:0000272">
    <property type="term" value="P:polysaccharide catabolic process"/>
    <property type="evidence" value="ECO:0007669"/>
    <property type="project" value="UniProtKB-KW"/>
</dbReference>
<evidence type="ECO:0000256" key="2">
    <source>
        <dbReference type="RuleBase" id="RU361163"/>
    </source>
</evidence>
<evidence type="ECO:0000313" key="4">
    <source>
        <dbReference type="EMBL" id="KAK0511199.1"/>
    </source>
</evidence>
<dbReference type="EMBL" id="JAFEKC020000014">
    <property type="protein sequence ID" value="KAK0511199.1"/>
    <property type="molecule type" value="Genomic_DNA"/>
</dbReference>